<evidence type="ECO:0000313" key="2">
    <source>
        <dbReference type="Proteomes" id="UP000078348"/>
    </source>
</evidence>
<sequence length="647" mass="71908">MQMYRKYFEDSLSRMDLSEVCPALLEQHLDWIQRSLGMLTANVNLYSFLQFIIPSVPANLPPDASTAFLSRWKVSVDAFIDSTFHTQTDLSRRFLAAANESALRTVVNCVMEMRGNRTFCSWWLLQWRLEALPLNPPSEGTLVYELPSAKEEEKEDVEMWNGTLLNGNSLLMNRIRGETETPCQTLSAPVAGAAFFVPSLPHKPAVLDRLTFQYEALLLLLSHSKGSAHLFADVFPFRSRFFFPTGTALPPELSAEALEAICLPFPPAMPVRTADPCLVPAPAPLDVLLTPLNASTVLVEVVLYEEAAWEVTQLLTEEKAEAYERLSLSQPTVFFSLLPLCIAPSDFAATHRQLKQLLLADAALWRVLQQPCPVPDVPAEFVDEASAAHALWQSVHEVTCEEAPAADETIKRLPAAFSLRQLLANTPSAVLSSVFCSLFLHKHVLAFSANAHKLAALYALLRAMAGVIGDIFVGIPFFPNGQLSGDALFSLAEHLAREERSFFACVISPAADRRQFAFFPHALLWDADSNQLFANGKLLADSSSAPLPLIRPPHDSLFCNVQSEEQLEEWLQGGRDAVLLSLQAVAVLLFERGRAYCAVDLNALKERNLPFFEEAVRIRSFPRRVRDSYATQLAFVEKNNRSFASSE</sequence>
<dbReference type="Proteomes" id="UP000078348">
    <property type="component" value="Unassembled WGS sequence"/>
</dbReference>
<dbReference type="EMBL" id="LXWW01000255">
    <property type="protein sequence ID" value="OAO14372.1"/>
    <property type="molecule type" value="Genomic_DNA"/>
</dbReference>
<reference evidence="1 2" key="1">
    <citation type="submission" date="2016-05" db="EMBL/GenBank/DDBJ databases">
        <title>Nuclear genome of Blastocystis sp. subtype 1 NandII.</title>
        <authorList>
            <person name="Gentekaki E."/>
            <person name="Curtis B."/>
            <person name="Stairs C."/>
            <person name="Eme L."/>
            <person name="Herman E."/>
            <person name="Klimes V."/>
            <person name="Arias M.C."/>
            <person name="Elias M."/>
            <person name="Hilliou F."/>
            <person name="Klute M."/>
            <person name="Malik S.-B."/>
            <person name="Pightling A."/>
            <person name="Rachubinski R."/>
            <person name="Salas D."/>
            <person name="Schlacht A."/>
            <person name="Suga H."/>
            <person name="Archibald J."/>
            <person name="Ball S.G."/>
            <person name="Clark G."/>
            <person name="Dacks J."/>
            <person name="Van Der Giezen M."/>
            <person name="Tsaousis A."/>
            <person name="Roger A."/>
        </authorList>
    </citation>
    <scope>NUCLEOTIDE SEQUENCE [LARGE SCALE GENOMIC DNA]</scope>
    <source>
        <strain evidence="2">ATCC 50177 / NandII</strain>
    </source>
</reference>
<organism evidence="1 2">
    <name type="scientific">Blastocystis sp. subtype 1 (strain ATCC 50177 / NandII)</name>
    <dbReference type="NCBI Taxonomy" id="478820"/>
    <lineage>
        <taxon>Eukaryota</taxon>
        <taxon>Sar</taxon>
        <taxon>Stramenopiles</taxon>
        <taxon>Bigyra</taxon>
        <taxon>Opalozoa</taxon>
        <taxon>Opalinata</taxon>
        <taxon>Blastocystidae</taxon>
        <taxon>Blastocystis</taxon>
    </lineage>
</organism>
<proteinExistence type="predicted"/>
<gene>
    <name evidence="1" type="ORF">AV274_3962</name>
</gene>
<comment type="caution">
    <text evidence="1">The sequence shown here is derived from an EMBL/GenBank/DDBJ whole genome shotgun (WGS) entry which is preliminary data.</text>
</comment>
<dbReference type="OrthoDB" id="10691703at2759"/>
<keyword evidence="2" id="KW-1185">Reference proteome</keyword>
<accession>A0A196SE09</accession>
<name>A0A196SE09_BLAHN</name>
<dbReference type="AlphaFoldDB" id="A0A196SE09"/>
<protein>
    <submittedName>
        <fullName evidence="1">Uncharacterized protein</fullName>
    </submittedName>
</protein>
<evidence type="ECO:0000313" key="1">
    <source>
        <dbReference type="EMBL" id="OAO14372.1"/>
    </source>
</evidence>